<protein>
    <submittedName>
        <fullName evidence="2">Uncharacterized protein</fullName>
    </submittedName>
</protein>
<accession>W6MEG3</accession>
<organism evidence="2 3">
    <name type="scientific">Candidatus Competibacter denitrificans Run_A_D11</name>
    <dbReference type="NCBI Taxonomy" id="1400863"/>
    <lineage>
        <taxon>Bacteria</taxon>
        <taxon>Pseudomonadati</taxon>
        <taxon>Pseudomonadota</taxon>
        <taxon>Gammaproteobacteria</taxon>
        <taxon>Candidatus Competibacteraceae</taxon>
        <taxon>Candidatus Competibacter</taxon>
    </lineage>
</organism>
<evidence type="ECO:0000313" key="3">
    <source>
        <dbReference type="Proteomes" id="UP000035760"/>
    </source>
</evidence>
<proteinExistence type="predicted"/>
<dbReference type="Proteomes" id="UP000035760">
    <property type="component" value="Unassembled WGS sequence"/>
</dbReference>
<feature type="region of interest" description="Disordered" evidence="1">
    <location>
        <begin position="155"/>
        <end position="215"/>
    </location>
</feature>
<keyword evidence="3" id="KW-1185">Reference proteome</keyword>
<comment type="caution">
    <text evidence="2">The sequence shown here is derived from an EMBL/GenBank/DDBJ whole genome shotgun (WGS) entry which is preliminary data.</text>
</comment>
<reference evidence="2" key="2">
    <citation type="submission" date="2014-03" db="EMBL/GenBank/DDBJ databases">
        <title>Candidatus Competibacter-lineage genomes retrieved from metagenomes reveal functional metabolic diversity.</title>
        <authorList>
            <person name="McIlroy S.J."/>
            <person name="Albertsen M."/>
            <person name="Andresen E.K."/>
            <person name="Saunders A.M."/>
            <person name="Kristiansen R."/>
            <person name="Stokholm-Bjerregaard M."/>
            <person name="Nielsen K.L."/>
            <person name="Nielsen P.H."/>
        </authorList>
    </citation>
    <scope>NUCLEOTIDE SEQUENCE</scope>
    <source>
        <strain evidence="2">Run_A_D11</strain>
    </source>
</reference>
<evidence type="ECO:0000313" key="2">
    <source>
        <dbReference type="EMBL" id="CDI04563.1"/>
    </source>
</evidence>
<evidence type="ECO:0000256" key="1">
    <source>
        <dbReference type="SAM" id="MobiDB-lite"/>
    </source>
</evidence>
<reference evidence="2" key="1">
    <citation type="submission" date="2013-07" db="EMBL/GenBank/DDBJ databases">
        <authorList>
            <person name="McIlroy S."/>
        </authorList>
    </citation>
    <scope>NUCLEOTIDE SEQUENCE [LARGE SCALE GENOMIC DNA]</scope>
    <source>
        <strain evidence="2">Run_A_D11</strain>
    </source>
</reference>
<sequence length="294" mass="30574">MTSTRSGEHARCVIPERGWRRAFSPTSLENRMEPLKSGSARWPEFLQRYSPAEGFSVQTEILDALSLNPGLMKLYEIALHGGHSPESLGLPPLLSREPALICRATLRDPHGCVLATATAAAPAGQAVEGLETAARQRLLAALGLGDDLVDVDEAPDQRDERDQGLTAPGVQAPLPGTETRAVAGADPAPATPVDEGGAMATSASPAREDPATTLSASAQAVAIAPVETPVDTPSRGAWGAATAATAEERALPLLQRQIAHLASLRGIAVPEVHTRAEGQAALKALMQQPAAVVV</sequence>
<dbReference type="AlphaFoldDB" id="W6MEG3"/>
<dbReference type="EMBL" id="CBTJ020000113">
    <property type="protein sequence ID" value="CDI04563.1"/>
    <property type="molecule type" value="Genomic_DNA"/>
</dbReference>
<gene>
    <name evidence="2" type="ORF">BN873_p10007</name>
</gene>
<name>W6MEG3_9GAMM</name>